<reference evidence="1 2" key="1">
    <citation type="submission" date="2014-04" db="EMBL/GenBank/DDBJ databases">
        <title>Evolutionary Origins and Diversification of the Mycorrhizal Mutualists.</title>
        <authorList>
            <consortium name="DOE Joint Genome Institute"/>
            <consortium name="Mycorrhizal Genomics Consortium"/>
            <person name="Kohler A."/>
            <person name="Kuo A."/>
            <person name="Nagy L.G."/>
            <person name="Floudas D."/>
            <person name="Copeland A."/>
            <person name="Barry K.W."/>
            <person name="Cichocki N."/>
            <person name="Veneault-Fourrey C."/>
            <person name="LaButti K."/>
            <person name="Lindquist E.A."/>
            <person name="Lipzen A."/>
            <person name="Lundell T."/>
            <person name="Morin E."/>
            <person name="Murat C."/>
            <person name="Riley R."/>
            <person name="Ohm R."/>
            <person name="Sun H."/>
            <person name="Tunlid A."/>
            <person name="Henrissat B."/>
            <person name="Grigoriev I.V."/>
            <person name="Hibbett D.S."/>
            <person name="Martin F."/>
        </authorList>
    </citation>
    <scope>NUCLEOTIDE SEQUENCE [LARGE SCALE GENOMIC DNA]</scope>
    <source>
        <strain evidence="1 2">Koide BX008</strain>
    </source>
</reference>
<evidence type="ECO:0000313" key="2">
    <source>
        <dbReference type="Proteomes" id="UP000054549"/>
    </source>
</evidence>
<sequence length="103" mass="11575">MGHKHQDALTRSPVVAQWAHWHELDLDTGNSWVDICRVVAAVKDPRFSAKFISAPSADEIELRCAIKYPSLEARSLMSSLVFRSQTRRSHDGKPFVPTAGSDW</sequence>
<name>A0A0C2X3F2_AMAMK</name>
<gene>
    <name evidence="1" type="ORF">M378DRAFT_164763</name>
</gene>
<dbReference type="InParanoid" id="A0A0C2X3F2"/>
<dbReference type="HOGENOM" id="CLU_2263074_0_0_1"/>
<organism evidence="1 2">
    <name type="scientific">Amanita muscaria (strain Koide BX008)</name>
    <dbReference type="NCBI Taxonomy" id="946122"/>
    <lineage>
        <taxon>Eukaryota</taxon>
        <taxon>Fungi</taxon>
        <taxon>Dikarya</taxon>
        <taxon>Basidiomycota</taxon>
        <taxon>Agaricomycotina</taxon>
        <taxon>Agaricomycetes</taxon>
        <taxon>Agaricomycetidae</taxon>
        <taxon>Agaricales</taxon>
        <taxon>Pluteineae</taxon>
        <taxon>Amanitaceae</taxon>
        <taxon>Amanita</taxon>
    </lineage>
</organism>
<dbReference type="EMBL" id="KN818261">
    <property type="protein sequence ID" value="KIL63248.1"/>
    <property type="molecule type" value="Genomic_DNA"/>
</dbReference>
<keyword evidence="2" id="KW-1185">Reference proteome</keyword>
<protein>
    <submittedName>
        <fullName evidence="1">Uncharacterized protein</fullName>
    </submittedName>
</protein>
<evidence type="ECO:0000313" key="1">
    <source>
        <dbReference type="EMBL" id="KIL63248.1"/>
    </source>
</evidence>
<proteinExistence type="predicted"/>
<dbReference type="AlphaFoldDB" id="A0A0C2X3F2"/>
<accession>A0A0C2X3F2</accession>
<dbReference type="Proteomes" id="UP000054549">
    <property type="component" value="Unassembled WGS sequence"/>
</dbReference>